<dbReference type="EMBL" id="UINC01064096">
    <property type="protein sequence ID" value="SVB92417.1"/>
    <property type="molecule type" value="Genomic_DNA"/>
</dbReference>
<evidence type="ECO:0000313" key="1">
    <source>
        <dbReference type="EMBL" id="SVB92417.1"/>
    </source>
</evidence>
<proteinExistence type="predicted"/>
<reference evidence="1" key="1">
    <citation type="submission" date="2018-05" db="EMBL/GenBank/DDBJ databases">
        <authorList>
            <person name="Lanie J.A."/>
            <person name="Ng W.-L."/>
            <person name="Kazmierczak K.M."/>
            <person name="Andrzejewski T.M."/>
            <person name="Davidsen T.M."/>
            <person name="Wayne K.J."/>
            <person name="Tettelin H."/>
            <person name="Glass J.I."/>
            <person name="Rusch D."/>
            <person name="Podicherti R."/>
            <person name="Tsui H.-C.T."/>
            <person name="Winkler M.E."/>
        </authorList>
    </citation>
    <scope>NUCLEOTIDE SEQUENCE</scope>
</reference>
<name>A0A382HZP6_9ZZZZ</name>
<dbReference type="AlphaFoldDB" id="A0A382HZP6"/>
<protein>
    <recommendedName>
        <fullName evidence="2">Lysozyme inhibitor LprI N-terminal domain-containing protein</fullName>
    </recommendedName>
</protein>
<organism evidence="1">
    <name type="scientific">marine metagenome</name>
    <dbReference type="NCBI Taxonomy" id="408172"/>
    <lineage>
        <taxon>unclassified sequences</taxon>
        <taxon>metagenomes</taxon>
        <taxon>ecological metagenomes</taxon>
    </lineage>
</organism>
<accession>A0A382HZP6</accession>
<gene>
    <name evidence="1" type="ORF">METZ01_LOCUS245271</name>
</gene>
<sequence length="86" mass="9419">MKYLIATMVFIFSCSTFSAAKWDEAGCGRIEAGVGQLIGASESMRGLSEAAGKDGDSEGEEELRKMQMLYLEQAENWSSIYSAFCK</sequence>
<evidence type="ECO:0008006" key="2">
    <source>
        <dbReference type="Google" id="ProtNLM"/>
    </source>
</evidence>